<name>A0A5C8PC86_9HYPH</name>
<keyword evidence="10 15" id="KW-0660">Purine salvage</keyword>
<dbReference type="InterPro" id="IPR029057">
    <property type="entry name" value="PRTase-like"/>
</dbReference>
<dbReference type="GO" id="GO:0006166">
    <property type="term" value="P:purine ribonucleoside salvage"/>
    <property type="evidence" value="ECO:0007669"/>
    <property type="project" value="UniProtKB-KW"/>
</dbReference>
<dbReference type="GO" id="GO:0004422">
    <property type="term" value="F:hypoxanthine phosphoribosyltransferase activity"/>
    <property type="evidence" value="ECO:0007669"/>
    <property type="project" value="InterPro"/>
</dbReference>
<dbReference type="Pfam" id="PF00156">
    <property type="entry name" value="Pribosyltran"/>
    <property type="match status" value="1"/>
</dbReference>
<dbReference type="Proteomes" id="UP000321638">
    <property type="component" value="Unassembled WGS sequence"/>
</dbReference>
<evidence type="ECO:0000313" key="17">
    <source>
        <dbReference type="EMBL" id="TXL71321.1"/>
    </source>
</evidence>
<dbReference type="GO" id="GO:0000166">
    <property type="term" value="F:nucleotide binding"/>
    <property type="evidence" value="ECO:0007669"/>
    <property type="project" value="UniProtKB-KW"/>
</dbReference>
<dbReference type="InterPro" id="IPR000836">
    <property type="entry name" value="PRTase_dom"/>
</dbReference>
<dbReference type="GO" id="GO:0032264">
    <property type="term" value="P:IMP salvage"/>
    <property type="evidence" value="ECO:0007669"/>
    <property type="project" value="UniProtKB-UniPathway"/>
</dbReference>
<dbReference type="AlphaFoldDB" id="A0A5C8PC86"/>
<evidence type="ECO:0000256" key="5">
    <source>
        <dbReference type="ARBA" id="ARBA00011895"/>
    </source>
</evidence>
<evidence type="ECO:0000256" key="13">
    <source>
        <dbReference type="ARBA" id="ARBA00048811"/>
    </source>
</evidence>
<comment type="cofactor">
    <cofactor evidence="1 15">
        <name>Mg(2+)</name>
        <dbReference type="ChEBI" id="CHEBI:18420"/>
    </cofactor>
</comment>
<dbReference type="Gene3D" id="3.40.50.2020">
    <property type="match status" value="1"/>
</dbReference>
<dbReference type="GO" id="GO:0000287">
    <property type="term" value="F:magnesium ion binding"/>
    <property type="evidence" value="ECO:0007669"/>
    <property type="project" value="TreeGrafter"/>
</dbReference>
<dbReference type="GO" id="GO:0052657">
    <property type="term" value="F:guanine phosphoribosyltransferase activity"/>
    <property type="evidence" value="ECO:0007669"/>
    <property type="project" value="RHEA"/>
</dbReference>
<evidence type="ECO:0000256" key="11">
    <source>
        <dbReference type="ARBA" id="ARBA00022741"/>
    </source>
</evidence>
<dbReference type="GO" id="GO:0006178">
    <property type="term" value="P:guanine salvage"/>
    <property type="evidence" value="ECO:0007669"/>
    <property type="project" value="TreeGrafter"/>
</dbReference>
<comment type="subcellular location">
    <subcellularLocation>
        <location evidence="2 15">Cytoplasm</location>
    </subcellularLocation>
</comment>
<evidence type="ECO:0000313" key="18">
    <source>
        <dbReference type="Proteomes" id="UP000321638"/>
    </source>
</evidence>
<dbReference type="SUPFAM" id="SSF53271">
    <property type="entry name" value="PRTase-like"/>
    <property type="match status" value="1"/>
</dbReference>
<dbReference type="RefSeq" id="WP_147850809.1">
    <property type="nucleotide sequence ID" value="NZ_VDUZ01000045.1"/>
</dbReference>
<dbReference type="GO" id="GO:0046100">
    <property type="term" value="P:hypoxanthine metabolic process"/>
    <property type="evidence" value="ECO:0007669"/>
    <property type="project" value="TreeGrafter"/>
</dbReference>
<evidence type="ECO:0000256" key="4">
    <source>
        <dbReference type="ARBA" id="ARBA00008391"/>
    </source>
</evidence>
<evidence type="ECO:0000256" key="7">
    <source>
        <dbReference type="ARBA" id="ARBA00022676"/>
    </source>
</evidence>
<keyword evidence="12 15" id="KW-0460">Magnesium</keyword>
<evidence type="ECO:0000256" key="1">
    <source>
        <dbReference type="ARBA" id="ARBA00001946"/>
    </source>
</evidence>
<dbReference type="EMBL" id="VDUZ01000045">
    <property type="protein sequence ID" value="TXL71321.1"/>
    <property type="molecule type" value="Genomic_DNA"/>
</dbReference>
<dbReference type="InterPro" id="IPR005904">
    <property type="entry name" value="Hxn_phspho_trans"/>
</dbReference>
<comment type="catalytic activity">
    <reaction evidence="13">
        <text>GMP + diphosphate = guanine + 5-phospho-alpha-D-ribose 1-diphosphate</text>
        <dbReference type="Rhea" id="RHEA:25424"/>
        <dbReference type="ChEBI" id="CHEBI:16235"/>
        <dbReference type="ChEBI" id="CHEBI:33019"/>
        <dbReference type="ChEBI" id="CHEBI:58017"/>
        <dbReference type="ChEBI" id="CHEBI:58115"/>
        <dbReference type="EC" id="2.4.2.8"/>
    </reaction>
    <physiologicalReaction direction="right-to-left" evidence="13">
        <dbReference type="Rhea" id="RHEA:25426"/>
    </physiologicalReaction>
</comment>
<evidence type="ECO:0000256" key="12">
    <source>
        <dbReference type="ARBA" id="ARBA00022842"/>
    </source>
</evidence>
<comment type="similarity">
    <text evidence="4 15">Belongs to the purine/pyrimidine phosphoribosyltransferase family.</text>
</comment>
<keyword evidence="9 15" id="KW-0479">Metal-binding</keyword>
<comment type="catalytic activity">
    <reaction evidence="14">
        <text>IMP + diphosphate = hypoxanthine + 5-phospho-alpha-D-ribose 1-diphosphate</text>
        <dbReference type="Rhea" id="RHEA:17973"/>
        <dbReference type="ChEBI" id="CHEBI:17368"/>
        <dbReference type="ChEBI" id="CHEBI:33019"/>
        <dbReference type="ChEBI" id="CHEBI:58017"/>
        <dbReference type="ChEBI" id="CHEBI:58053"/>
        <dbReference type="EC" id="2.4.2.8"/>
    </reaction>
    <physiologicalReaction direction="right-to-left" evidence="14">
        <dbReference type="Rhea" id="RHEA:17975"/>
    </physiologicalReaction>
</comment>
<comment type="pathway">
    <text evidence="3 15">Purine metabolism; IMP biosynthesis via salvage pathway; IMP from hypoxanthine: step 1/1.</text>
</comment>
<organism evidence="17 18">
    <name type="scientific">Vineibacter terrae</name>
    <dbReference type="NCBI Taxonomy" id="2586908"/>
    <lineage>
        <taxon>Bacteria</taxon>
        <taxon>Pseudomonadati</taxon>
        <taxon>Pseudomonadota</taxon>
        <taxon>Alphaproteobacteria</taxon>
        <taxon>Hyphomicrobiales</taxon>
        <taxon>Vineibacter</taxon>
    </lineage>
</organism>
<reference evidence="17 18" key="1">
    <citation type="submission" date="2019-06" db="EMBL/GenBank/DDBJ databases">
        <title>New taxonomy in bacterial strain CC-CFT640, isolated from vineyard.</title>
        <authorList>
            <person name="Lin S.-Y."/>
            <person name="Tsai C.-F."/>
            <person name="Young C.-C."/>
        </authorList>
    </citation>
    <scope>NUCLEOTIDE SEQUENCE [LARGE SCALE GENOMIC DNA]</scope>
    <source>
        <strain evidence="17 18">CC-CFT640</strain>
    </source>
</reference>
<proteinExistence type="inferred from homology"/>
<feature type="domain" description="Phosphoribosyltransferase" evidence="16">
    <location>
        <begin position="15"/>
        <end position="160"/>
    </location>
</feature>
<dbReference type="CDD" id="cd06223">
    <property type="entry name" value="PRTases_typeI"/>
    <property type="match status" value="1"/>
</dbReference>
<gene>
    <name evidence="17" type="primary">hpt</name>
    <name evidence="17" type="ORF">FHP25_30625</name>
</gene>
<evidence type="ECO:0000259" key="16">
    <source>
        <dbReference type="Pfam" id="PF00156"/>
    </source>
</evidence>
<comment type="caution">
    <text evidence="17">The sequence shown here is derived from an EMBL/GenBank/DDBJ whole genome shotgun (WGS) entry which is preliminary data.</text>
</comment>
<keyword evidence="8 15" id="KW-0808">Transferase</keyword>
<dbReference type="UniPathway" id="UPA00591">
    <property type="reaction ID" value="UER00648"/>
</dbReference>
<keyword evidence="11 15" id="KW-0547">Nucleotide-binding</keyword>
<accession>A0A5C8PC86</accession>
<dbReference type="PANTHER" id="PTHR43340">
    <property type="entry name" value="HYPOXANTHINE-GUANINE PHOSPHORIBOSYLTRANSFERASE"/>
    <property type="match status" value="1"/>
</dbReference>
<keyword evidence="7 15" id="KW-0328">Glycosyltransferase</keyword>
<protein>
    <recommendedName>
        <fullName evidence="5 15">Hypoxanthine phosphoribosyltransferase</fullName>
        <ecNumber evidence="5 15">2.4.2.8</ecNumber>
    </recommendedName>
</protein>
<evidence type="ECO:0000256" key="14">
    <source>
        <dbReference type="ARBA" id="ARBA00049402"/>
    </source>
</evidence>
<evidence type="ECO:0000256" key="3">
    <source>
        <dbReference type="ARBA" id="ARBA00004669"/>
    </source>
</evidence>
<dbReference type="PANTHER" id="PTHR43340:SF1">
    <property type="entry name" value="HYPOXANTHINE PHOSPHORIBOSYLTRANSFERASE"/>
    <property type="match status" value="1"/>
</dbReference>
<dbReference type="InterPro" id="IPR050408">
    <property type="entry name" value="HGPRT"/>
</dbReference>
<dbReference type="GO" id="GO:0032263">
    <property type="term" value="P:GMP salvage"/>
    <property type="evidence" value="ECO:0007669"/>
    <property type="project" value="TreeGrafter"/>
</dbReference>
<dbReference type="NCBIfam" id="TIGR01203">
    <property type="entry name" value="HGPRTase"/>
    <property type="match status" value="1"/>
</dbReference>
<evidence type="ECO:0000256" key="9">
    <source>
        <dbReference type="ARBA" id="ARBA00022723"/>
    </source>
</evidence>
<sequence length="176" mass="19235">MENPPIAIRFSSAEIATRIEDLARDIRDAMPDDTLMVPILTGSFVFAADLVRALARAGADWPLDFMTLSSYGAGTRSSGQIDIVRDLRESVAGRSVLVIDDILDTGRTLLFARDLLRNRGARDVRICALLDKPARRSVDLQADFVGFAVTDEFLVGYGLDKAGRYRGLPYIGAIEG</sequence>
<dbReference type="GO" id="GO:0005829">
    <property type="term" value="C:cytosol"/>
    <property type="evidence" value="ECO:0007669"/>
    <property type="project" value="TreeGrafter"/>
</dbReference>
<evidence type="ECO:0000256" key="8">
    <source>
        <dbReference type="ARBA" id="ARBA00022679"/>
    </source>
</evidence>
<evidence type="ECO:0000256" key="10">
    <source>
        <dbReference type="ARBA" id="ARBA00022726"/>
    </source>
</evidence>
<evidence type="ECO:0000256" key="2">
    <source>
        <dbReference type="ARBA" id="ARBA00004496"/>
    </source>
</evidence>
<evidence type="ECO:0000256" key="6">
    <source>
        <dbReference type="ARBA" id="ARBA00022490"/>
    </source>
</evidence>
<dbReference type="EC" id="2.4.2.8" evidence="5 15"/>
<dbReference type="OrthoDB" id="9802824at2"/>
<evidence type="ECO:0000256" key="15">
    <source>
        <dbReference type="RuleBase" id="RU364099"/>
    </source>
</evidence>
<keyword evidence="18" id="KW-1185">Reference proteome</keyword>
<keyword evidence="6 15" id="KW-0963">Cytoplasm</keyword>